<reference evidence="2" key="1">
    <citation type="journal article" date="2022" name="Mol. Ecol. Resour.">
        <title>The genomes of chicory, endive, great burdock and yacon provide insights into Asteraceae palaeo-polyploidization history and plant inulin production.</title>
        <authorList>
            <person name="Fan W."/>
            <person name="Wang S."/>
            <person name="Wang H."/>
            <person name="Wang A."/>
            <person name="Jiang F."/>
            <person name="Liu H."/>
            <person name="Zhao H."/>
            <person name="Xu D."/>
            <person name="Zhang Y."/>
        </authorList>
    </citation>
    <scope>NUCLEOTIDE SEQUENCE [LARGE SCALE GENOMIC DNA]</scope>
    <source>
        <strain evidence="2">cv. Punajuju</strain>
    </source>
</reference>
<reference evidence="1 2" key="2">
    <citation type="journal article" date="2022" name="Mol. Ecol. Resour.">
        <title>The genomes of chicory, endive, great burdock and yacon provide insights into Asteraceae paleo-polyploidization history and plant inulin production.</title>
        <authorList>
            <person name="Fan W."/>
            <person name="Wang S."/>
            <person name="Wang H."/>
            <person name="Wang A."/>
            <person name="Jiang F."/>
            <person name="Liu H."/>
            <person name="Zhao H."/>
            <person name="Xu D."/>
            <person name="Zhang Y."/>
        </authorList>
    </citation>
    <scope>NUCLEOTIDE SEQUENCE [LARGE SCALE GENOMIC DNA]</scope>
    <source>
        <strain evidence="2">cv. Punajuju</strain>
        <tissue evidence="1">Leaves</tissue>
    </source>
</reference>
<dbReference type="EMBL" id="CM042012">
    <property type="protein sequence ID" value="KAI3750559.1"/>
    <property type="molecule type" value="Genomic_DNA"/>
</dbReference>
<protein>
    <submittedName>
        <fullName evidence="1">Uncharacterized protein</fullName>
    </submittedName>
</protein>
<evidence type="ECO:0000313" key="2">
    <source>
        <dbReference type="Proteomes" id="UP001055811"/>
    </source>
</evidence>
<accession>A0ACB9DV80</accession>
<keyword evidence="2" id="KW-1185">Reference proteome</keyword>
<organism evidence="1 2">
    <name type="scientific">Cichorium intybus</name>
    <name type="common">Chicory</name>
    <dbReference type="NCBI Taxonomy" id="13427"/>
    <lineage>
        <taxon>Eukaryota</taxon>
        <taxon>Viridiplantae</taxon>
        <taxon>Streptophyta</taxon>
        <taxon>Embryophyta</taxon>
        <taxon>Tracheophyta</taxon>
        <taxon>Spermatophyta</taxon>
        <taxon>Magnoliopsida</taxon>
        <taxon>eudicotyledons</taxon>
        <taxon>Gunneridae</taxon>
        <taxon>Pentapetalae</taxon>
        <taxon>asterids</taxon>
        <taxon>campanulids</taxon>
        <taxon>Asterales</taxon>
        <taxon>Asteraceae</taxon>
        <taxon>Cichorioideae</taxon>
        <taxon>Cichorieae</taxon>
        <taxon>Cichoriinae</taxon>
        <taxon>Cichorium</taxon>
    </lineage>
</organism>
<name>A0ACB9DV80_CICIN</name>
<sequence length="260" mass="30055">MSAKLQYLKDYFFSQRLLPLYGLPLLADEVFQLVIYPEAKSRFTRSRIQIYVRFSTKEEQMVGLLAFLGPLATVCSKIGEWLADPVKNQYGYLFNYTTNIGKLRDGVEDLENRRASVQNSVDAAMRNLEVIKPDVLAWMNGVDDLKKEADKVLQASTSLIQKWLWCFGGRFLNIKSRYSRSRKAVKMMEVVIQLQEKYKFTNVSDPPVPVEITDFKHLSYSEGFVSRVSIRNEIMESFKDDDVHVIGVMIFPLRICYDSD</sequence>
<dbReference type="Proteomes" id="UP001055811">
    <property type="component" value="Linkage Group LG04"/>
</dbReference>
<gene>
    <name evidence="1" type="ORF">L2E82_21210</name>
</gene>
<proteinExistence type="predicted"/>
<comment type="caution">
    <text evidence="1">The sequence shown here is derived from an EMBL/GenBank/DDBJ whole genome shotgun (WGS) entry which is preliminary data.</text>
</comment>
<evidence type="ECO:0000313" key="1">
    <source>
        <dbReference type="EMBL" id="KAI3750559.1"/>
    </source>
</evidence>